<dbReference type="CDD" id="cd20071">
    <property type="entry name" value="SET_SMYD"/>
    <property type="match status" value="1"/>
</dbReference>
<dbReference type="EMBL" id="JARJLG010000226">
    <property type="protein sequence ID" value="KAJ7725631.1"/>
    <property type="molecule type" value="Genomic_DNA"/>
</dbReference>
<protein>
    <recommendedName>
        <fullName evidence="2">SET domain-containing protein</fullName>
    </recommendedName>
</protein>
<dbReference type="Proteomes" id="UP001215280">
    <property type="component" value="Unassembled WGS sequence"/>
</dbReference>
<keyword evidence="4" id="KW-1185">Reference proteome</keyword>
<evidence type="ECO:0000256" key="1">
    <source>
        <dbReference type="SAM" id="MobiDB-lite"/>
    </source>
</evidence>
<dbReference type="AlphaFoldDB" id="A0AAD7HQ42"/>
<dbReference type="InterPro" id="IPR053185">
    <property type="entry name" value="SET_domain_protein"/>
</dbReference>
<dbReference type="InterPro" id="IPR001214">
    <property type="entry name" value="SET_dom"/>
</dbReference>
<dbReference type="SUPFAM" id="SSF82199">
    <property type="entry name" value="SET domain"/>
    <property type="match status" value="1"/>
</dbReference>
<feature type="domain" description="SET" evidence="2">
    <location>
        <begin position="113"/>
        <end position="262"/>
    </location>
</feature>
<dbReference type="InterPro" id="IPR046341">
    <property type="entry name" value="SET_dom_sf"/>
</dbReference>
<organism evidence="3 4">
    <name type="scientific">Mycena maculata</name>
    <dbReference type="NCBI Taxonomy" id="230809"/>
    <lineage>
        <taxon>Eukaryota</taxon>
        <taxon>Fungi</taxon>
        <taxon>Dikarya</taxon>
        <taxon>Basidiomycota</taxon>
        <taxon>Agaricomycotina</taxon>
        <taxon>Agaricomycetes</taxon>
        <taxon>Agaricomycetidae</taxon>
        <taxon>Agaricales</taxon>
        <taxon>Marasmiineae</taxon>
        <taxon>Mycenaceae</taxon>
        <taxon>Mycena</taxon>
    </lineage>
</organism>
<dbReference type="Gene3D" id="2.170.270.10">
    <property type="entry name" value="SET domain"/>
    <property type="match status" value="1"/>
</dbReference>
<dbReference type="PANTHER" id="PTHR47332:SF4">
    <property type="entry name" value="SET DOMAIN-CONTAINING PROTEIN 5"/>
    <property type="match status" value="1"/>
</dbReference>
<dbReference type="PANTHER" id="PTHR47332">
    <property type="entry name" value="SET DOMAIN-CONTAINING PROTEIN 5"/>
    <property type="match status" value="1"/>
</dbReference>
<evidence type="ECO:0000259" key="2">
    <source>
        <dbReference type="PROSITE" id="PS50280"/>
    </source>
</evidence>
<sequence length="424" mass="46780">MVFGMKRGFLKPSDRGDSPAPSKIKSTANAFDASSRLNDGRPQSQFQFSETCRLYCENPLIVLADYRRPSQSCLLFLPPKNADIVVVDSLESVVTISKWQLWKEPRPAPPPDPPFVIQNAGEKGHGMFARRPIARGELIVLERPVYVSPRIVEVNPDQKKVFYNATLAGLSRTAQTSILSLHNAEPGTEDVGHIRGVILTNALAVRMPHTEERYPGLFPHLCKANHDCTPNAHYSFCVHTFTGRFHAVRPIPEGKEITIGYTDLLAPRIQRQEELSARYKFGCACATCRLPPVLAAVSDTKRLSIASYFESMKTSNIPQGASLARVKELVRWAEEDYLIEAASILAISGLRLARRDGDQTETLMFTVNAINHVRALEGNDSASVATLASRLGLSIQDLTLILDKGSPSASIDYGLIQQLLSKSE</sequence>
<evidence type="ECO:0000313" key="3">
    <source>
        <dbReference type="EMBL" id="KAJ7725631.1"/>
    </source>
</evidence>
<proteinExistence type="predicted"/>
<dbReference type="InterPro" id="IPR011990">
    <property type="entry name" value="TPR-like_helical_dom_sf"/>
</dbReference>
<feature type="region of interest" description="Disordered" evidence="1">
    <location>
        <begin position="1"/>
        <end position="25"/>
    </location>
</feature>
<accession>A0AAD7HQ42</accession>
<reference evidence="3" key="1">
    <citation type="submission" date="2023-03" db="EMBL/GenBank/DDBJ databases">
        <title>Massive genome expansion in bonnet fungi (Mycena s.s.) driven by repeated elements and novel gene families across ecological guilds.</title>
        <authorList>
            <consortium name="Lawrence Berkeley National Laboratory"/>
            <person name="Harder C.B."/>
            <person name="Miyauchi S."/>
            <person name="Viragh M."/>
            <person name="Kuo A."/>
            <person name="Thoen E."/>
            <person name="Andreopoulos B."/>
            <person name="Lu D."/>
            <person name="Skrede I."/>
            <person name="Drula E."/>
            <person name="Henrissat B."/>
            <person name="Morin E."/>
            <person name="Kohler A."/>
            <person name="Barry K."/>
            <person name="LaButti K."/>
            <person name="Morin E."/>
            <person name="Salamov A."/>
            <person name="Lipzen A."/>
            <person name="Mereny Z."/>
            <person name="Hegedus B."/>
            <person name="Baldrian P."/>
            <person name="Stursova M."/>
            <person name="Weitz H."/>
            <person name="Taylor A."/>
            <person name="Grigoriev I.V."/>
            <person name="Nagy L.G."/>
            <person name="Martin F."/>
            <person name="Kauserud H."/>
        </authorList>
    </citation>
    <scope>NUCLEOTIDE SEQUENCE</scope>
    <source>
        <strain evidence="3">CBHHK188m</strain>
    </source>
</reference>
<dbReference type="Gene3D" id="1.25.40.10">
    <property type="entry name" value="Tetratricopeptide repeat domain"/>
    <property type="match status" value="1"/>
</dbReference>
<dbReference type="SMART" id="SM00317">
    <property type="entry name" value="SET"/>
    <property type="match status" value="1"/>
</dbReference>
<dbReference type="Pfam" id="PF00856">
    <property type="entry name" value="SET"/>
    <property type="match status" value="1"/>
</dbReference>
<evidence type="ECO:0000313" key="4">
    <source>
        <dbReference type="Proteomes" id="UP001215280"/>
    </source>
</evidence>
<comment type="caution">
    <text evidence="3">The sequence shown here is derived from an EMBL/GenBank/DDBJ whole genome shotgun (WGS) entry which is preliminary data.</text>
</comment>
<dbReference type="PROSITE" id="PS50280">
    <property type="entry name" value="SET"/>
    <property type="match status" value="1"/>
</dbReference>
<name>A0AAD7HQ42_9AGAR</name>
<gene>
    <name evidence="3" type="ORF">DFH07DRAFT_970770</name>
</gene>